<evidence type="ECO:0000313" key="1">
    <source>
        <dbReference type="EMBL" id="KAF2471188.1"/>
    </source>
</evidence>
<evidence type="ECO:0000313" key="2">
    <source>
        <dbReference type="Proteomes" id="UP000799755"/>
    </source>
</evidence>
<comment type="caution">
    <text evidence="1">The sequence shown here is derived from an EMBL/GenBank/DDBJ whole genome shotgun (WGS) entry which is preliminary data.</text>
</comment>
<sequence length="125" mass="13539">TAQVYTQSHEILGTVIVGLFLLQPLLGWFHHRHFLAKGAKDYKREVHVWLGRGLMAIGTINGGIGIKLASETDKSKTAGIAYGIIAGLVFAVYLGVWFWSRRQRRGEAGKTETSGNEAAEAGVSG</sequence>
<gene>
    <name evidence="1" type="ORF">BDR25DRAFT_223363</name>
</gene>
<dbReference type="EMBL" id="MU003505">
    <property type="protein sequence ID" value="KAF2471188.1"/>
    <property type="molecule type" value="Genomic_DNA"/>
</dbReference>
<reference evidence="1" key="1">
    <citation type="journal article" date="2020" name="Stud. Mycol.">
        <title>101 Dothideomycetes genomes: a test case for predicting lifestyles and emergence of pathogens.</title>
        <authorList>
            <person name="Haridas S."/>
            <person name="Albert R."/>
            <person name="Binder M."/>
            <person name="Bloem J."/>
            <person name="Labutti K."/>
            <person name="Salamov A."/>
            <person name="Andreopoulos B."/>
            <person name="Baker S."/>
            <person name="Barry K."/>
            <person name="Bills G."/>
            <person name="Bluhm B."/>
            <person name="Cannon C."/>
            <person name="Castanera R."/>
            <person name="Culley D."/>
            <person name="Daum C."/>
            <person name="Ezra D."/>
            <person name="Gonzalez J."/>
            <person name="Henrissat B."/>
            <person name="Kuo A."/>
            <person name="Liang C."/>
            <person name="Lipzen A."/>
            <person name="Lutzoni F."/>
            <person name="Magnuson J."/>
            <person name="Mondo S."/>
            <person name="Nolan M."/>
            <person name="Ohm R."/>
            <person name="Pangilinan J."/>
            <person name="Park H.-J."/>
            <person name="Ramirez L."/>
            <person name="Alfaro M."/>
            <person name="Sun H."/>
            <person name="Tritt A."/>
            <person name="Yoshinaga Y."/>
            <person name="Zwiers L.-H."/>
            <person name="Turgeon B."/>
            <person name="Goodwin S."/>
            <person name="Spatafora J."/>
            <person name="Crous P."/>
            <person name="Grigoriev I."/>
        </authorList>
    </citation>
    <scope>NUCLEOTIDE SEQUENCE</scope>
    <source>
        <strain evidence="1">ATCC 200398</strain>
    </source>
</reference>
<feature type="non-terminal residue" evidence="1">
    <location>
        <position position="1"/>
    </location>
</feature>
<organism evidence="1 2">
    <name type="scientific">Lindgomyces ingoldianus</name>
    <dbReference type="NCBI Taxonomy" id="673940"/>
    <lineage>
        <taxon>Eukaryota</taxon>
        <taxon>Fungi</taxon>
        <taxon>Dikarya</taxon>
        <taxon>Ascomycota</taxon>
        <taxon>Pezizomycotina</taxon>
        <taxon>Dothideomycetes</taxon>
        <taxon>Pleosporomycetidae</taxon>
        <taxon>Pleosporales</taxon>
        <taxon>Lindgomycetaceae</taxon>
        <taxon>Lindgomyces</taxon>
    </lineage>
</organism>
<name>A0ACB6QX88_9PLEO</name>
<dbReference type="Proteomes" id="UP000799755">
    <property type="component" value="Unassembled WGS sequence"/>
</dbReference>
<keyword evidence="2" id="KW-1185">Reference proteome</keyword>
<accession>A0ACB6QX88</accession>
<proteinExistence type="predicted"/>
<protein>
    <submittedName>
        <fullName evidence="1">Uncharacterized protein</fullName>
    </submittedName>
</protein>